<name>A0A2A2H2G4_METBR</name>
<sequence length="91" mass="10673">MVSEIFYQKLIDISRVMEEKGNGISYIHNEDDCYTIGTRKYSEEIDEYLNKTVELWEGSVPNFKKSKKGKSNGKKPSRVVYIWKIFLTEAK</sequence>
<dbReference type="EMBL" id="LMVM01000038">
    <property type="protein sequence ID" value="PAV03588.1"/>
    <property type="molecule type" value="Genomic_DNA"/>
</dbReference>
<keyword evidence="2" id="KW-1185">Reference proteome</keyword>
<evidence type="ECO:0000313" key="1">
    <source>
        <dbReference type="EMBL" id="PAV03588.1"/>
    </source>
</evidence>
<accession>A0A2A2H2G4</accession>
<dbReference type="AlphaFoldDB" id="A0A2A2H2G4"/>
<evidence type="ECO:0000313" key="2">
    <source>
        <dbReference type="Proteomes" id="UP000217784"/>
    </source>
</evidence>
<organism evidence="1 2">
    <name type="scientific">Methanobacterium bryantii</name>
    <dbReference type="NCBI Taxonomy" id="2161"/>
    <lineage>
        <taxon>Archaea</taxon>
        <taxon>Methanobacteriati</taxon>
        <taxon>Methanobacteriota</taxon>
        <taxon>Methanomada group</taxon>
        <taxon>Methanobacteria</taxon>
        <taxon>Methanobacteriales</taxon>
        <taxon>Methanobacteriaceae</taxon>
        <taxon>Methanobacterium</taxon>
    </lineage>
</organism>
<dbReference type="OrthoDB" id="81439at2157"/>
<proteinExistence type="predicted"/>
<protein>
    <submittedName>
        <fullName evidence="1">Uncharacterized protein</fullName>
    </submittedName>
</protein>
<comment type="caution">
    <text evidence="1">The sequence shown here is derived from an EMBL/GenBank/DDBJ whole genome shotgun (WGS) entry which is preliminary data.</text>
</comment>
<dbReference type="Proteomes" id="UP000217784">
    <property type="component" value="Unassembled WGS sequence"/>
</dbReference>
<gene>
    <name evidence="1" type="ORF">ASJ80_01140</name>
</gene>
<reference evidence="1 2" key="1">
    <citation type="journal article" date="2017" name="BMC Genomics">
        <title>Genomic analysis of methanogenic archaea reveals a shift towards energy conservation.</title>
        <authorList>
            <person name="Gilmore S.P."/>
            <person name="Henske J.K."/>
            <person name="Sexton J.A."/>
            <person name="Solomon K.V."/>
            <person name="Seppala S."/>
            <person name="Yoo J.I."/>
            <person name="Huyett L.M."/>
            <person name="Pressman A."/>
            <person name="Cogan J.Z."/>
            <person name="Kivenson V."/>
            <person name="Peng X."/>
            <person name="Tan Y."/>
            <person name="Valentine D.L."/>
            <person name="O'Malley M.A."/>
        </authorList>
    </citation>
    <scope>NUCLEOTIDE SEQUENCE [LARGE SCALE GENOMIC DNA]</scope>
    <source>
        <strain evidence="1 2">M.o.H.</strain>
    </source>
</reference>
<dbReference type="RefSeq" id="WP_069583016.1">
    <property type="nucleotide sequence ID" value="NZ_LMVM01000038.1"/>
</dbReference>